<comment type="caution">
    <text evidence="2">The sequence shown here is derived from an EMBL/GenBank/DDBJ whole genome shotgun (WGS) entry which is preliminary data.</text>
</comment>
<evidence type="ECO:0000313" key="3">
    <source>
        <dbReference type="EMBL" id="EOT77602.1"/>
    </source>
</evidence>
<gene>
    <name evidence="3" type="ORF">I590_01138</name>
    <name evidence="2" type="ORF">UAK_00797</name>
</gene>
<dbReference type="HOGENOM" id="CLU_058772_0_0_9"/>
<evidence type="ECO:0000313" key="2">
    <source>
        <dbReference type="EMBL" id="EOH82560.1"/>
    </source>
</evidence>
<dbReference type="eggNOG" id="COG1403">
    <property type="taxonomic scope" value="Bacteria"/>
</dbReference>
<dbReference type="Pfam" id="PF01844">
    <property type="entry name" value="HNH"/>
    <property type="match status" value="1"/>
</dbReference>
<accession>R2RFV0</accession>
<keyword evidence="5" id="KW-1185">Reference proteome</keyword>
<reference evidence="2 4" key="1">
    <citation type="submission" date="2013-02" db="EMBL/GenBank/DDBJ databases">
        <title>The Genome Sequence of Enterococcus raffinosus ATCC_49464.</title>
        <authorList>
            <consortium name="The Broad Institute Genome Sequencing Platform"/>
            <consortium name="The Broad Institute Genome Sequencing Center for Infectious Disease"/>
            <person name="Earl A.M."/>
            <person name="Gilmore M.S."/>
            <person name="Lebreton F."/>
            <person name="Walker B."/>
            <person name="Young S.K."/>
            <person name="Zeng Q."/>
            <person name="Gargeya S."/>
            <person name="Fitzgerald M."/>
            <person name="Haas B."/>
            <person name="Abouelleil A."/>
            <person name="Alvarado L."/>
            <person name="Arachchi H.M."/>
            <person name="Berlin A.M."/>
            <person name="Chapman S.B."/>
            <person name="Dewar J."/>
            <person name="Goldberg J."/>
            <person name="Griggs A."/>
            <person name="Gujja S."/>
            <person name="Hansen M."/>
            <person name="Howarth C."/>
            <person name="Imamovic A."/>
            <person name="Larimer J."/>
            <person name="McCowan C."/>
            <person name="Murphy C."/>
            <person name="Neiman D."/>
            <person name="Pearson M."/>
            <person name="Priest M."/>
            <person name="Roberts A."/>
            <person name="Saif S."/>
            <person name="Shea T."/>
            <person name="Sisk P."/>
            <person name="Sykes S."/>
            <person name="Wortman J."/>
            <person name="Nusbaum C."/>
            <person name="Birren B."/>
        </authorList>
    </citation>
    <scope>NUCLEOTIDE SEQUENCE [LARGE SCALE GENOMIC DNA]</scope>
    <source>
        <strain evidence="2 4">ATCC 49464</strain>
    </source>
</reference>
<feature type="domain" description="HNH nuclease" evidence="1">
    <location>
        <begin position="207"/>
        <end position="266"/>
    </location>
</feature>
<dbReference type="Gene3D" id="1.10.30.50">
    <property type="match status" value="1"/>
</dbReference>
<dbReference type="InterPro" id="IPR002711">
    <property type="entry name" value="HNH"/>
</dbReference>
<dbReference type="GO" id="GO:0008270">
    <property type="term" value="F:zinc ion binding"/>
    <property type="evidence" value="ECO:0007669"/>
    <property type="project" value="InterPro"/>
</dbReference>
<evidence type="ECO:0000313" key="4">
    <source>
        <dbReference type="Proteomes" id="UP000013877"/>
    </source>
</evidence>
<evidence type="ECO:0000313" key="5">
    <source>
        <dbReference type="Proteomes" id="UP000014158"/>
    </source>
</evidence>
<dbReference type="Proteomes" id="UP000014158">
    <property type="component" value="Unassembled WGS sequence"/>
</dbReference>
<dbReference type="PATRIC" id="fig|1158602.3.peg.822"/>
<organism evidence="2 4">
    <name type="scientific">Enterococcus raffinosus ATCC 49464</name>
    <dbReference type="NCBI Taxonomy" id="1158602"/>
    <lineage>
        <taxon>Bacteria</taxon>
        <taxon>Bacillati</taxon>
        <taxon>Bacillota</taxon>
        <taxon>Bacilli</taxon>
        <taxon>Lactobacillales</taxon>
        <taxon>Enterococcaceae</taxon>
        <taxon>Enterococcus</taxon>
    </lineage>
</organism>
<dbReference type="Proteomes" id="UP000013877">
    <property type="component" value="Unassembled WGS sequence"/>
</dbReference>
<dbReference type="RefSeq" id="WP_010744134.1">
    <property type="nucleotide sequence ID" value="NZ_ASWF01000002.1"/>
</dbReference>
<dbReference type="Pfam" id="PF26348">
    <property type="entry name" value="SRA_ScoMcrA"/>
    <property type="match status" value="1"/>
</dbReference>
<dbReference type="InterPro" id="IPR003615">
    <property type="entry name" value="HNH_nuc"/>
</dbReference>
<dbReference type="CDD" id="cd00085">
    <property type="entry name" value="HNHc"/>
    <property type="match status" value="1"/>
</dbReference>
<dbReference type="AlphaFoldDB" id="R2RFV0"/>
<dbReference type="SMART" id="SM00507">
    <property type="entry name" value="HNHc"/>
    <property type="match status" value="1"/>
</dbReference>
<dbReference type="OrthoDB" id="9811997at2"/>
<dbReference type="GO" id="GO:0003676">
    <property type="term" value="F:nucleic acid binding"/>
    <property type="evidence" value="ECO:0007669"/>
    <property type="project" value="InterPro"/>
</dbReference>
<dbReference type="EMBL" id="AJAL01000001">
    <property type="protein sequence ID" value="EOH82560.1"/>
    <property type="molecule type" value="Genomic_DNA"/>
</dbReference>
<protein>
    <recommendedName>
        <fullName evidence="1">HNH nuclease domain-containing protein</fullName>
    </recommendedName>
</protein>
<name>R2RFV0_9ENTE</name>
<proteinExistence type="predicted"/>
<sequence length="292" mass="33789">MKEKFVEGSSHKGSDSISDLRIGEELKNDELIKIFKCAPQGGMRKSNKKNALVLISDDTKVYRDRWVGSILNYTGMGQKGNQDINYAQNRTLSQSNENGVRIFLFEVFKKGIYTYRGIVKLVDEPFQEIQLDKDNEERLVWIFPIKIQNDSKESVPYISELLENYQVHERKSTKKTNEEIESKNSFYIGKFGSSRETISTIYERDPDIVEYAKRRAKGFCELCGNKLDFLDNGGRPFLETHHIEWLSKGGEDTIENTVALCPNCHRRMHIKNDVSDIEKLKSIEKTIMKKLE</sequence>
<reference evidence="3 5" key="2">
    <citation type="submission" date="2013-03" db="EMBL/GenBank/DDBJ databases">
        <title>The Genome Sequence of Enterococcus raffinosus ATCC_49464 (PacBio/Illumina hybrid assembly).</title>
        <authorList>
            <consortium name="The Broad Institute Genomics Platform"/>
            <consortium name="The Broad Institute Genome Sequencing Center for Infectious Disease"/>
            <person name="Earl A."/>
            <person name="Russ C."/>
            <person name="Gilmore M."/>
            <person name="Surin D."/>
            <person name="Walker B."/>
            <person name="Young S."/>
            <person name="Zeng Q."/>
            <person name="Gargeya S."/>
            <person name="Fitzgerald M."/>
            <person name="Haas B."/>
            <person name="Abouelleil A."/>
            <person name="Allen A.W."/>
            <person name="Alvarado L."/>
            <person name="Arachchi H.M."/>
            <person name="Berlin A.M."/>
            <person name="Chapman S.B."/>
            <person name="Gainer-Dewar J."/>
            <person name="Goldberg J."/>
            <person name="Griggs A."/>
            <person name="Gujja S."/>
            <person name="Hansen M."/>
            <person name="Howarth C."/>
            <person name="Imamovic A."/>
            <person name="Ireland A."/>
            <person name="Larimer J."/>
            <person name="McCowan C."/>
            <person name="Murphy C."/>
            <person name="Pearson M."/>
            <person name="Poon T.W."/>
            <person name="Priest M."/>
            <person name="Roberts A."/>
            <person name="Saif S."/>
            <person name="Shea T."/>
            <person name="Sisk P."/>
            <person name="Sykes S."/>
            <person name="Wortman J."/>
            <person name="Nusbaum C."/>
            <person name="Birren B."/>
        </authorList>
    </citation>
    <scope>NUCLEOTIDE SEQUENCE [LARGE SCALE GENOMIC DNA]</scope>
    <source>
        <strain evidence="3 5">ATCC 49464</strain>
    </source>
</reference>
<evidence type="ECO:0000259" key="1">
    <source>
        <dbReference type="SMART" id="SM00507"/>
    </source>
</evidence>
<dbReference type="EMBL" id="ASWF01000002">
    <property type="protein sequence ID" value="EOT77602.1"/>
    <property type="molecule type" value="Genomic_DNA"/>
</dbReference>
<dbReference type="InterPro" id="IPR058712">
    <property type="entry name" value="SRA_ScoMcrA"/>
</dbReference>
<dbReference type="GO" id="GO:0004519">
    <property type="term" value="F:endonuclease activity"/>
    <property type="evidence" value="ECO:0007669"/>
    <property type="project" value="InterPro"/>
</dbReference>